<dbReference type="AlphaFoldDB" id="A0AAD1UP79"/>
<evidence type="ECO:0000256" key="1">
    <source>
        <dbReference type="ARBA" id="ARBA00001974"/>
    </source>
</evidence>
<dbReference type="GO" id="GO:0008115">
    <property type="term" value="F:sarcosine oxidase activity"/>
    <property type="evidence" value="ECO:0007669"/>
    <property type="project" value="TreeGrafter"/>
</dbReference>
<protein>
    <recommendedName>
        <fullName evidence="6">FAD dependent oxidoreductase domain-containing protein</fullName>
    </recommendedName>
</protein>
<proteinExistence type="inferred from homology"/>
<keyword evidence="8" id="KW-1185">Reference proteome</keyword>
<evidence type="ECO:0000256" key="3">
    <source>
        <dbReference type="ARBA" id="ARBA00022630"/>
    </source>
</evidence>
<evidence type="ECO:0000256" key="2">
    <source>
        <dbReference type="ARBA" id="ARBA00010989"/>
    </source>
</evidence>
<organism evidence="7 8">
    <name type="scientific">Euplotes crassus</name>
    <dbReference type="NCBI Taxonomy" id="5936"/>
    <lineage>
        <taxon>Eukaryota</taxon>
        <taxon>Sar</taxon>
        <taxon>Alveolata</taxon>
        <taxon>Ciliophora</taxon>
        <taxon>Intramacronucleata</taxon>
        <taxon>Spirotrichea</taxon>
        <taxon>Hypotrichia</taxon>
        <taxon>Euplotida</taxon>
        <taxon>Euplotidae</taxon>
        <taxon>Moneuplotes</taxon>
    </lineage>
</organism>
<keyword evidence="3" id="KW-0285">Flavoprotein</keyword>
<dbReference type="PANTHER" id="PTHR10961">
    <property type="entry name" value="PEROXISOMAL SARCOSINE OXIDASE"/>
    <property type="match status" value="1"/>
</dbReference>
<gene>
    <name evidence="7" type="ORF">ECRASSUSDP1_LOCUS11775</name>
</gene>
<dbReference type="Proteomes" id="UP001295684">
    <property type="component" value="Unassembled WGS sequence"/>
</dbReference>
<dbReference type="Gene3D" id="3.30.9.10">
    <property type="entry name" value="D-Amino Acid Oxidase, subunit A, domain 2"/>
    <property type="match status" value="1"/>
</dbReference>
<comment type="cofactor">
    <cofactor evidence="1">
        <name>FAD</name>
        <dbReference type="ChEBI" id="CHEBI:57692"/>
    </cofactor>
</comment>
<dbReference type="InterPro" id="IPR006076">
    <property type="entry name" value="FAD-dep_OxRdtase"/>
</dbReference>
<dbReference type="EMBL" id="CAMPGE010011643">
    <property type="protein sequence ID" value="CAI2370462.1"/>
    <property type="molecule type" value="Genomic_DNA"/>
</dbReference>
<dbReference type="SUPFAM" id="SSF51905">
    <property type="entry name" value="FAD/NAD(P)-binding domain"/>
    <property type="match status" value="1"/>
</dbReference>
<reference evidence="7" key="1">
    <citation type="submission" date="2023-07" db="EMBL/GenBank/DDBJ databases">
        <authorList>
            <consortium name="AG Swart"/>
            <person name="Singh M."/>
            <person name="Singh A."/>
            <person name="Seah K."/>
            <person name="Emmerich C."/>
        </authorList>
    </citation>
    <scope>NUCLEOTIDE SEQUENCE</scope>
    <source>
        <strain evidence="7">DP1</strain>
    </source>
</reference>
<dbReference type="Gene3D" id="3.50.50.60">
    <property type="entry name" value="FAD/NAD(P)-binding domain"/>
    <property type="match status" value="1"/>
</dbReference>
<comment type="caution">
    <text evidence="7">The sequence shown here is derived from an EMBL/GenBank/DDBJ whole genome shotgun (WGS) entry which is preliminary data.</text>
</comment>
<feature type="domain" description="FAD dependent oxidoreductase" evidence="6">
    <location>
        <begin position="7"/>
        <end position="336"/>
    </location>
</feature>
<evidence type="ECO:0000313" key="7">
    <source>
        <dbReference type="EMBL" id="CAI2370462.1"/>
    </source>
</evidence>
<name>A0AAD1UP79_EUPCR</name>
<dbReference type="GO" id="GO:0050660">
    <property type="term" value="F:flavin adenine dinucleotide binding"/>
    <property type="evidence" value="ECO:0007669"/>
    <property type="project" value="InterPro"/>
</dbReference>
<keyword evidence="4" id="KW-0274">FAD</keyword>
<evidence type="ECO:0000256" key="4">
    <source>
        <dbReference type="ARBA" id="ARBA00022827"/>
    </source>
</evidence>
<dbReference type="PANTHER" id="PTHR10961:SF7">
    <property type="entry name" value="FAD DEPENDENT OXIDOREDUCTASE DOMAIN-CONTAINING PROTEIN"/>
    <property type="match status" value="1"/>
</dbReference>
<dbReference type="Pfam" id="PF01266">
    <property type="entry name" value="DAO"/>
    <property type="match status" value="1"/>
</dbReference>
<evidence type="ECO:0000259" key="6">
    <source>
        <dbReference type="Pfam" id="PF01266"/>
    </source>
</evidence>
<keyword evidence="5" id="KW-0560">Oxidoreductase</keyword>
<dbReference type="InterPro" id="IPR045170">
    <property type="entry name" value="MTOX"/>
</dbReference>
<evidence type="ECO:0000256" key="5">
    <source>
        <dbReference type="ARBA" id="ARBA00023002"/>
    </source>
</evidence>
<dbReference type="InterPro" id="IPR036188">
    <property type="entry name" value="FAD/NAD-bd_sf"/>
</dbReference>
<sequence length="357" mass="40044">MEETKYDLIVVGLGCAGLSTAYYAAKKGMKVLGIEMNESEGAIGGSSTGYTRIWRTGHTSPIKDVMMEEAYELWKELERDHNEFFEEDEPVKLLYKKGALMIGHPKHPDYPSVFSSFDKNKFIKSSEIMKRYPGLKNIPEESNCYIIQNAGVVKSKDALTTARKLLEKKYDADLKFNTKATDVTSNSVKIESGEIYNATYVVVATGPYTSDGFDKSEAVASSLETETLTFTSNEDLPPVHIELLSNGTRFYSLQDGADLTKYKIGILGPRSISSTLKHIRNRMPDKVGLLEYGSPCFFTMVEGGDFQYKTSKEGIHFVYGFSGQGFKFMPLHGKVVYHGLLKKEDQKYIPDCYRAKI</sequence>
<accession>A0AAD1UP79</accession>
<evidence type="ECO:0000313" key="8">
    <source>
        <dbReference type="Proteomes" id="UP001295684"/>
    </source>
</evidence>
<comment type="similarity">
    <text evidence="2">Belongs to the MSOX/MTOX family.</text>
</comment>